<proteinExistence type="predicted"/>
<dbReference type="Pfam" id="PF10543">
    <property type="entry name" value="ORF6N"/>
    <property type="match status" value="1"/>
</dbReference>
<organism evidence="3 4">
    <name type="scientific">Pedobacter paludis</name>
    <dbReference type="NCBI Taxonomy" id="2203212"/>
    <lineage>
        <taxon>Bacteria</taxon>
        <taxon>Pseudomonadati</taxon>
        <taxon>Bacteroidota</taxon>
        <taxon>Sphingobacteriia</taxon>
        <taxon>Sphingobacteriales</taxon>
        <taxon>Sphingobacteriaceae</taxon>
        <taxon>Pedobacter</taxon>
    </lineage>
</organism>
<sequence>MSKDKLLVKIPAEIILNKIIEIRDKKVMVDSDLAELYGVTTKRLNEQVKRNIKRFPVDFMFQVTKEEKEDLILQFEHLNKLKFSSALPYAFTEHGAVMLASVLNSEKAIEVNIQIVRVFTEIRELLSSNLNLRLEVEKIKKKVDNQDKNIEVIFRYFDELLEQKAQPRKEIGYKISKEK</sequence>
<dbReference type="GO" id="GO:0003677">
    <property type="term" value="F:DNA binding"/>
    <property type="evidence" value="ECO:0007669"/>
    <property type="project" value="UniProtKB-KW"/>
</dbReference>
<gene>
    <name evidence="3" type="ORF">DF947_07500</name>
</gene>
<evidence type="ECO:0000313" key="3">
    <source>
        <dbReference type="EMBL" id="PWS32905.1"/>
    </source>
</evidence>
<dbReference type="RefSeq" id="WP_109929069.1">
    <property type="nucleotide sequence ID" value="NZ_QGNY01000002.1"/>
</dbReference>
<feature type="coiled-coil region" evidence="1">
    <location>
        <begin position="122"/>
        <end position="149"/>
    </location>
</feature>
<keyword evidence="3" id="KW-0238">DNA-binding</keyword>
<dbReference type="InterPro" id="IPR018873">
    <property type="entry name" value="KilA-N_DNA-bd_domain"/>
</dbReference>
<name>A0A317F274_9SPHI</name>
<keyword evidence="1" id="KW-0175">Coiled coil</keyword>
<dbReference type="Proteomes" id="UP000245391">
    <property type="component" value="Unassembled WGS sequence"/>
</dbReference>
<dbReference type="OrthoDB" id="9816206at2"/>
<evidence type="ECO:0000259" key="2">
    <source>
        <dbReference type="Pfam" id="PF10543"/>
    </source>
</evidence>
<accession>A0A317F274</accession>
<protein>
    <submittedName>
        <fullName evidence="3">DNA-binding protein</fullName>
    </submittedName>
</protein>
<dbReference type="EMBL" id="QGNY01000002">
    <property type="protein sequence ID" value="PWS32905.1"/>
    <property type="molecule type" value="Genomic_DNA"/>
</dbReference>
<reference evidence="4" key="1">
    <citation type="submission" date="2018-05" db="EMBL/GenBank/DDBJ databases">
        <title>Pedobacter paludis sp. nov., isolated from wetland soil.</title>
        <authorList>
            <person name="Zhang Y."/>
        </authorList>
    </citation>
    <scope>NUCLEOTIDE SEQUENCE [LARGE SCALE GENOMIC DNA]</scope>
    <source>
        <strain evidence="4">R-8</strain>
    </source>
</reference>
<feature type="domain" description="KilA-N DNA-binding" evidence="2">
    <location>
        <begin position="17"/>
        <end position="102"/>
    </location>
</feature>
<comment type="caution">
    <text evidence="3">The sequence shown here is derived from an EMBL/GenBank/DDBJ whole genome shotgun (WGS) entry which is preliminary data.</text>
</comment>
<keyword evidence="4" id="KW-1185">Reference proteome</keyword>
<evidence type="ECO:0000313" key="4">
    <source>
        <dbReference type="Proteomes" id="UP000245391"/>
    </source>
</evidence>
<dbReference type="AlphaFoldDB" id="A0A317F274"/>
<evidence type="ECO:0000256" key="1">
    <source>
        <dbReference type="SAM" id="Coils"/>
    </source>
</evidence>